<keyword evidence="5" id="KW-0963">Cytoplasm</keyword>
<evidence type="ECO:0000256" key="2">
    <source>
        <dbReference type="ARBA" id="ARBA00022679"/>
    </source>
</evidence>
<dbReference type="Pfam" id="PF02590">
    <property type="entry name" value="SPOUT_MTase"/>
    <property type="match status" value="1"/>
</dbReference>
<dbReference type="InterPro" id="IPR003742">
    <property type="entry name" value="RlmH-like"/>
</dbReference>
<keyword evidence="1 5" id="KW-0489">Methyltransferase</keyword>
<organism evidence="6 7">
    <name type="scientific">Desulfocurvibacter africanus subsp. africanus str. Walvis Bay</name>
    <dbReference type="NCBI Taxonomy" id="690850"/>
    <lineage>
        <taxon>Bacteria</taxon>
        <taxon>Pseudomonadati</taxon>
        <taxon>Thermodesulfobacteriota</taxon>
        <taxon>Desulfovibrionia</taxon>
        <taxon>Desulfovibrionales</taxon>
        <taxon>Desulfovibrionaceae</taxon>
        <taxon>Desulfocurvibacter</taxon>
    </lineage>
</organism>
<dbReference type="Gene3D" id="3.40.1280.10">
    <property type="match status" value="1"/>
</dbReference>
<evidence type="ECO:0000256" key="1">
    <source>
        <dbReference type="ARBA" id="ARBA00022603"/>
    </source>
</evidence>
<dbReference type="GO" id="GO:0005737">
    <property type="term" value="C:cytoplasm"/>
    <property type="evidence" value="ECO:0007669"/>
    <property type="project" value="UniProtKB-SubCell"/>
</dbReference>
<keyword evidence="5" id="KW-0698">rRNA processing</keyword>
<evidence type="ECO:0000313" key="6">
    <source>
        <dbReference type="EMBL" id="EGJ51058.1"/>
    </source>
</evidence>
<comment type="subunit">
    <text evidence="5">Homodimer.</text>
</comment>
<keyword evidence="7" id="KW-1185">Reference proteome</keyword>
<accession>F3Z0Y0</accession>
<comment type="similarity">
    <text evidence="4 5">Belongs to the RNA methyltransferase RlmH family.</text>
</comment>
<comment type="function">
    <text evidence="5">Specifically methylates the pseudouridine at position 1915 (m3Psi1915) in 23S rRNA.</text>
</comment>
<dbReference type="EMBL" id="CP003221">
    <property type="protein sequence ID" value="EGJ51058.1"/>
    <property type="molecule type" value="Genomic_DNA"/>
</dbReference>
<feature type="binding site" evidence="5">
    <location>
        <position position="104"/>
    </location>
    <ligand>
        <name>S-adenosyl-L-methionine</name>
        <dbReference type="ChEBI" id="CHEBI:59789"/>
    </ligand>
</feature>
<dbReference type="SUPFAM" id="SSF75217">
    <property type="entry name" value="alpha/beta knot"/>
    <property type="match status" value="1"/>
</dbReference>
<dbReference type="GO" id="GO:0070038">
    <property type="term" value="F:rRNA (pseudouridine-N3-)-methyltransferase activity"/>
    <property type="evidence" value="ECO:0007669"/>
    <property type="project" value="UniProtKB-UniRule"/>
</dbReference>
<dbReference type="AlphaFoldDB" id="F3Z0Y0"/>
<dbReference type="EC" id="2.1.1.177" evidence="5"/>
<dbReference type="Proteomes" id="UP000007844">
    <property type="component" value="Chromosome"/>
</dbReference>
<dbReference type="PIRSF" id="PIRSF004505">
    <property type="entry name" value="MT_bac"/>
    <property type="match status" value="1"/>
</dbReference>
<name>F3Z0Y0_DESAF</name>
<evidence type="ECO:0000256" key="5">
    <source>
        <dbReference type="HAMAP-Rule" id="MF_00658"/>
    </source>
</evidence>
<evidence type="ECO:0000313" key="7">
    <source>
        <dbReference type="Proteomes" id="UP000007844"/>
    </source>
</evidence>
<dbReference type="CDD" id="cd18081">
    <property type="entry name" value="RlmH-like"/>
    <property type="match status" value="1"/>
</dbReference>
<comment type="subcellular location">
    <subcellularLocation>
        <location evidence="5">Cytoplasm</location>
    </subcellularLocation>
</comment>
<dbReference type="STRING" id="690850.Desaf_2743"/>
<dbReference type="eggNOG" id="COG1576">
    <property type="taxonomic scope" value="Bacteria"/>
</dbReference>
<protein>
    <recommendedName>
        <fullName evidence="5">Ribosomal RNA large subunit methyltransferase H</fullName>
        <ecNumber evidence="5">2.1.1.177</ecNumber>
    </recommendedName>
    <alternativeName>
        <fullName evidence="5">23S rRNA (pseudouridine1915-N3)-methyltransferase</fullName>
    </alternativeName>
    <alternativeName>
        <fullName evidence="5">23S rRNA m3Psi1915 methyltransferase</fullName>
    </alternativeName>
    <alternativeName>
        <fullName evidence="5">rRNA (pseudouridine-N3-)-methyltransferase RlmH</fullName>
    </alternativeName>
</protein>
<keyword evidence="2 5" id="KW-0808">Transferase</keyword>
<dbReference type="InterPro" id="IPR029026">
    <property type="entry name" value="tRNA_m1G_MTases_N"/>
</dbReference>
<dbReference type="HAMAP" id="MF_00658">
    <property type="entry name" value="23SrRNA_methyltr_H"/>
    <property type="match status" value="1"/>
</dbReference>
<gene>
    <name evidence="5" type="primary">rlmH</name>
    <name evidence="6" type="ORF">Desaf_2743</name>
</gene>
<evidence type="ECO:0000256" key="3">
    <source>
        <dbReference type="ARBA" id="ARBA00022691"/>
    </source>
</evidence>
<feature type="binding site" evidence="5">
    <location>
        <begin position="123"/>
        <end position="128"/>
    </location>
    <ligand>
        <name>S-adenosyl-L-methionine</name>
        <dbReference type="ChEBI" id="CHEBI:59789"/>
    </ligand>
</feature>
<dbReference type="InterPro" id="IPR029028">
    <property type="entry name" value="Alpha/beta_knot_MTases"/>
</dbReference>
<proteinExistence type="inferred from homology"/>
<feature type="binding site" evidence="5">
    <location>
        <position position="72"/>
    </location>
    <ligand>
        <name>S-adenosyl-L-methionine</name>
        <dbReference type="ChEBI" id="CHEBI:59789"/>
    </ligand>
</feature>
<sequence>MRRIRCIVVGKLKAPHFREAVEFYNTRVSRYYPLEIVVLKDAPKALAPMAKASHEGQAILGKLTSQDRPICLDERGKALTSRQFAATVGHWIEDPGSQPCFIIGGAFGLSDAVRGSCATSLALGPMTMSHELARVVLLEQLYRAAAILHGHPYHHD</sequence>
<dbReference type="PANTHER" id="PTHR33603:SF1">
    <property type="entry name" value="RIBOSOMAL RNA LARGE SUBUNIT METHYLTRANSFERASE H"/>
    <property type="match status" value="1"/>
</dbReference>
<dbReference type="PANTHER" id="PTHR33603">
    <property type="entry name" value="METHYLTRANSFERASE"/>
    <property type="match status" value="1"/>
</dbReference>
<keyword evidence="3 5" id="KW-0949">S-adenosyl-L-methionine</keyword>
<dbReference type="KEGG" id="daf:Desaf_2743"/>
<reference evidence="6 7" key="1">
    <citation type="journal article" date="2011" name="J. Bacteriol.">
        <title>Genome sequence of the mercury-methylating and pleomorphic Desulfovibrio africanus Strain Walvis Bay.</title>
        <authorList>
            <person name="Brown S.D."/>
            <person name="Wall J.D."/>
            <person name="Kucken A.M."/>
            <person name="Gilmour C.C."/>
            <person name="Podar M."/>
            <person name="Brandt C.C."/>
            <person name="Teshima H."/>
            <person name="Detter J.C."/>
            <person name="Han C.S."/>
            <person name="Land M.L."/>
            <person name="Lucas S."/>
            <person name="Han J."/>
            <person name="Pennacchio L."/>
            <person name="Nolan M."/>
            <person name="Pitluck S."/>
            <person name="Woyke T."/>
            <person name="Goodwin L."/>
            <person name="Palumbo A.V."/>
            <person name="Elias D.A."/>
        </authorList>
    </citation>
    <scope>NUCLEOTIDE SEQUENCE [LARGE SCALE GENOMIC DNA]</scope>
    <source>
        <strain evidence="6 7">Walvis Bay</strain>
    </source>
</reference>
<dbReference type="RefSeq" id="WP_014260737.1">
    <property type="nucleotide sequence ID" value="NC_016629.1"/>
</dbReference>
<comment type="catalytic activity">
    <reaction evidence="5">
        <text>pseudouridine(1915) in 23S rRNA + S-adenosyl-L-methionine = N(3)-methylpseudouridine(1915) in 23S rRNA + S-adenosyl-L-homocysteine + H(+)</text>
        <dbReference type="Rhea" id="RHEA:42752"/>
        <dbReference type="Rhea" id="RHEA-COMP:10221"/>
        <dbReference type="Rhea" id="RHEA-COMP:10222"/>
        <dbReference type="ChEBI" id="CHEBI:15378"/>
        <dbReference type="ChEBI" id="CHEBI:57856"/>
        <dbReference type="ChEBI" id="CHEBI:59789"/>
        <dbReference type="ChEBI" id="CHEBI:65314"/>
        <dbReference type="ChEBI" id="CHEBI:74486"/>
        <dbReference type="EC" id="2.1.1.177"/>
    </reaction>
</comment>
<dbReference type="HOGENOM" id="CLU_100552_1_0_7"/>
<evidence type="ECO:0000256" key="4">
    <source>
        <dbReference type="ARBA" id="ARBA00038303"/>
    </source>
</evidence>